<dbReference type="PANTHER" id="PTHR47660">
    <property type="entry name" value="TRANSCRIPTION FACTOR WITH C2H2 AND ZN(2)-CYS(6) DNA BINDING DOMAIN (EUROFUNG)-RELATED-RELATED"/>
    <property type="match status" value="1"/>
</dbReference>
<evidence type="ECO:0000256" key="5">
    <source>
        <dbReference type="ARBA" id="ARBA00023242"/>
    </source>
</evidence>
<keyword evidence="6" id="KW-1133">Transmembrane helix</keyword>
<evidence type="ECO:0000256" key="4">
    <source>
        <dbReference type="ARBA" id="ARBA00023163"/>
    </source>
</evidence>
<comment type="caution">
    <text evidence="7">The sequence shown here is derived from an EMBL/GenBank/DDBJ whole genome shotgun (WGS) entry which is preliminary data.</text>
</comment>
<accession>A0A9W9UDD0</accession>
<evidence type="ECO:0000256" key="3">
    <source>
        <dbReference type="ARBA" id="ARBA00023015"/>
    </source>
</evidence>
<keyword evidence="2" id="KW-0862">Zinc</keyword>
<keyword evidence="1" id="KW-0479">Metal-binding</keyword>
<reference evidence="7" key="1">
    <citation type="submission" date="2022-12" db="EMBL/GenBank/DDBJ databases">
        <authorList>
            <person name="Petersen C."/>
        </authorList>
    </citation>
    <scope>NUCLEOTIDE SEQUENCE</scope>
    <source>
        <strain evidence="7">IBT 35673</strain>
    </source>
</reference>
<dbReference type="EMBL" id="JAPZBQ010000005">
    <property type="protein sequence ID" value="KAJ5330110.1"/>
    <property type="molecule type" value="Genomic_DNA"/>
</dbReference>
<dbReference type="AlphaFoldDB" id="A0A9W9UDD0"/>
<evidence type="ECO:0000313" key="7">
    <source>
        <dbReference type="EMBL" id="KAJ5330110.1"/>
    </source>
</evidence>
<dbReference type="Proteomes" id="UP001147695">
    <property type="component" value="Unassembled WGS sequence"/>
</dbReference>
<evidence type="ECO:0000256" key="1">
    <source>
        <dbReference type="ARBA" id="ARBA00022723"/>
    </source>
</evidence>
<keyword evidence="3" id="KW-0805">Transcription regulation</keyword>
<feature type="transmembrane region" description="Helical" evidence="6">
    <location>
        <begin position="20"/>
        <end position="40"/>
    </location>
</feature>
<proteinExistence type="predicted"/>
<evidence type="ECO:0000256" key="2">
    <source>
        <dbReference type="ARBA" id="ARBA00022833"/>
    </source>
</evidence>
<evidence type="ECO:0000313" key="8">
    <source>
        <dbReference type="Proteomes" id="UP001147695"/>
    </source>
</evidence>
<evidence type="ECO:0000256" key="6">
    <source>
        <dbReference type="SAM" id="Phobius"/>
    </source>
</evidence>
<gene>
    <name evidence="7" type="ORF">N7452_010500</name>
</gene>
<keyword evidence="6" id="KW-0472">Membrane</keyword>
<reference evidence="7" key="2">
    <citation type="journal article" date="2023" name="IMA Fungus">
        <title>Comparative genomic study of the Penicillium genus elucidates a diverse pangenome and 15 lateral gene transfer events.</title>
        <authorList>
            <person name="Petersen C."/>
            <person name="Sorensen T."/>
            <person name="Nielsen M.R."/>
            <person name="Sondergaard T.E."/>
            <person name="Sorensen J.L."/>
            <person name="Fitzpatrick D.A."/>
            <person name="Frisvad J.C."/>
            <person name="Nielsen K.L."/>
        </authorList>
    </citation>
    <scope>NUCLEOTIDE SEQUENCE</scope>
    <source>
        <strain evidence="7">IBT 35673</strain>
    </source>
</reference>
<keyword evidence="4" id="KW-0804">Transcription</keyword>
<dbReference type="GO" id="GO:0046872">
    <property type="term" value="F:metal ion binding"/>
    <property type="evidence" value="ECO:0007669"/>
    <property type="project" value="UniProtKB-KW"/>
</dbReference>
<keyword evidence="5" id="KW-0539">Nucleus</keyword>
<sequence length="199" mass="23376">MREEMEKIQTQIYFESDYDILCAFQAYLLYAMALHLFPMINSAEDSLPPDSDFLIKMQEIAFKSAKAGLSTTAEQSDTRPAWESWILTSSKRRTLFVMYIFTNVYNSHMKLPNFVAEEIREVIAPEGKVLWEAHDRTYWEKQYNYHLSEWQDGMLQISELWKSAETGTPARRERVERWLQSADEFGMMLFSTCAHIHGC</sequence>
<dbReference type="PANTHER" id="PTHR47660:SF3">
    <property type="entry name" value="FINGER DOMAIN PROTEIN, PUTATIVE (AFU_ORTHOLOGUE AFUA_4G03310)-RELATED"/>
    <property type="match status" value="1"/>
</dbReference>
<keyword evidence="6" id="KW-0812">Transmembrane</keyword>
<protein>
    <submittedName>
        <fullName evidence="7">Uncharacterized protein</fullName>
    </submittedName>
</protein>
<name>A0A9W9UDD0_PENBR</name>
<organism evidence="7 8">
    <name type="scientific">Penicillium brevicompactum</name>
    <dbReference type="NCBI Taxonomy" id="5074"/>
    <lineage>
        <taxon>Eukaryota</taxon>
        <taxon>Fungi</taxon>
        <taxon>Dikarya</taxon>
        <taxon>Ascomycota</taxon>
        <taxon>Pezizomycotina</taxon>
        <taxon>Eurotiomycetes</taxon>
        <taxon>Eurotiomycetidae</taxon>
        <taxon>Eurotiales</taxon>
        <taxon>Aspergillaceae</taxon>
        <taxon>Penicillium</taxon>
    </lineage>
</organism>